<evidence type="ECO:0000313" key="2">
    <source>
        <dbReference type="EMBL" id="SYX82924.1"/>
    </source>
</evidence>
<keyword evidence="1" id="KW-0812">Transmembrane</keyword>
<organism evidence="2 3">
    <name type="scientific">Paenibacillus alvei</name>
    <name type="common">Bacillus alvei</name>
    <dbReference type="NCBI Taxonomy" id="44250"/>
    <lineage>
        <taxon>Bacteria</taxon>
        <taxon>Bacillati</taxon>
        <taxon>Bacillota</taxon>
        <taxon>Bacilli</taxon>
        <taxon>Bacillales</taxon>
        <taxon>Paenibacillaceae</taxon>
        <taxon>Paenibacillus</taxon>
    </lineage>
</organism>
<dbReference type="Proteomes" id="UP000304148">
    <property type="component" value="Chromosome"/>
</dbReference>
<evidence type="ECO:0000313" key="3">
    <source>
        <dbReference type="Proteomes" id="UP000304148"/>
    </source>
</evidence>
<name>A0A383R8S9_PAEAL</name>
<dbReference type="RefSeq" id="WP_138185107.1">
    <property type="nucleotide sequence ID" value="NZ_LS992241.1"/>
</dbReference>
<feature type="transmembrane region" description="Helical" evidence="1">
    <location>
        <begin position="90"/>
        <end position="111"/>
    </location>
</feature>
<sequence>MNASKPSSVQPLPSQAEPQVVYQADGAHLQCLRDTREKLHHICHSYMNRPVRIQTIDGFICDGIIVNVDRGIVYVQTQQPVMQRGLYNAYMYNNVILPLVLYELLVITLMVT</sequence>
<reference evidence="3" key="1">
    <citation type="submission" date="2018-08" db="EMBL/GenBank/DDBJ databases">
        <authorList>
            <person name="Chevrot R."/>
        </authorList>
    </citation>
    <scope>NUCLEOTIDE SEQUENCE [LARGE SCALE GENOMIC DNA]</scope>
</reference>
<gene>
    <name evidence="2" type="ORF">PBLR_11346</name>
</gene>
<keyword evidence="1" id="KW-0472">Membrane</keyword>
<keyword evidence="1" id="KW-1133">Transmembrane helix</keyword>
<evidence type="ECO:0000256" key="1">
    <source>
        <dbReference type="SAM" id="Phobius"/>
    </source>
</evidence>
<dbReference type="EMBL" id="LS992241">
    <property type="protein sequence ID" value="SYX82924.1"/>
    <property type="molecule type" value="Genomic_DNA"/>
</dbReference>
<accession>A0A383R8S9</accession>
<protein>
    <submittedName>
        <fullName evidence="2">Uncharacterized protein</fullName>
    </submittedName>
</protein>
<dbReference type="AlphaFoldDB" id="A0A383R8S9"/>
<proteinExistence type="predicted"/>